<dbReference type="Proteomes" id="UP001050975">
    <property type="component" value="Unassembled WGS sequence"/>
</dbReference>
<proteinExistence type="predicted"/>
<keyword evidence="2" id="KW-1185">Reference proteome</keyword>
<reference evidence="1" key="1">
    <citation type="submission" date="2019-10" db="EMBL/GenBank/DDBJ databases">
        <title>Draft genome sequece of Microseira wollei NIES-4236.</title>
        <authorList>
            <person name="Yamaguchi H."/>
            <person name="Suzuki S."/>
            <person name="Kawachi M."/>
        </authorList>
    </citation>
    <scope>NUCLEOTIDE SEQUENCE</scope>
    <source>
        <strain evidence="1">NIES-4236</strain>
    </source>
</reference>
<comment type="caution">
    <text evidence="1">The sequence shown here is derived from an EMBL/GenBank/DDBJ whole genome shotgun (WGS) entry which is preliminary data.</text>
</comment>
<evidence type="ECO:0008006" key="3">
    <source>
        <dbReference type="Google" id="ProtNLM"/>
    </source>
</evidence>
<dbReference type="EMBL" id="BLAY01000275">
    <property type="protein sequence ID" value="GET43972.1"/>
    <property type="molecule type" value="Genomic_DNA"/>
</dbReference>
<gene>
    <name evidence="1" type="ORF">MiSe_87980</name>
</gene>
<sequence>MNVSELRAKLIQEIQNIPEDKLTELLNLIHAFRLRLEPASLPPHSIMKFAGCWNDLPDDTYTEFLDDISQRRQQAFSQRQNRETSFG</sequence>
<organism evidence="1 2">
    <name type="scientific">Microseira wollei NIES-4236</name>
    <dbReference type="NCBI Taxonomy" id="2530354"/>
    <lineage>
        <taxon>Bacteria</taxon>
        <taxon>Bacillati</taxon>
        <taxon>Cyanobacteriota</taxon>
        <taxon>Cyanophyceae</taxon>
        <taxon>Oscillatoriophycideae</taxon>
        <taxon>Aerosakkonematales</taxon>
        <taxon>Aerosakkonemataceae</taxon>
        <taxon>Microseira</taxon>
    </lineage>
</organism>
<evidence type="ECO:0000313" key="2">
    <source>
        <dbReference type="Proteomes" id="UP001050975"/>
    </source>
</evidence>
<evidence type="ECO:0000313" key="1">
    <source>
        <dbReference type="EMBL" id="GET43972.1"/>
    </source>
</evidence>
<accession>A0AAV3XT51</accession>
<dbReference type="RefSeq" id="WP_226593326.1">
    <property type="nucleotide sequence ID" value="NZ_BLAY01000275.1"/>
</dbReference>
<name>A0AAV3XT51_9CYAN</name>
<protein>
    <recommendedName>
        <fullName evidence="3">DUF2281 domain-containing protein</fullName>
    </recommendedName>
</protein>
<dbReference type="AlphaFoldDB" id="A0AAV3XT51"/>